<evidence type="ECO:0000256" key="4">
    <source>
        <dbReference type="ARBA" id="ARBA00023125"/>
    </source>
</evidence>
<dbReference type="Gene3D" id="3.40.640.10">
    <property type="entry name" value="Type I PLP-dependent aspartate aminotransferase-like (Major domain)"/>
    <property type="match status" value="1"/>
</dbReference>
<dbReference type="SUPFAM" id="SSF46785">
    <property type="entry name" value="Winged helix' DNA-binding domain"/>
    <property type="match status" value="1"/>
</dbReference>
<dbReference type="EMBL" id="WXEW01000009">
    <property type="protein sequence ID" value="NAS25959.1"/>
    <property type="molecule type" value="Genomic_DNA"/>
</dbReference>
<accession>A0A7C9JZP3</accession>
<dbReference type="Gene3D" id="1.10.10.10">
    <property type="entry name" value="Winged helix-like DNA-binding domain superfamily/Winged helix DNA-binding domain"/>
    <property type="match status" value="1"/>
</dbReference>
<organism evidence="7 8">
    <name type="scientific">Herbidospora solisilvae</name>
    <dbReference type="NCBI Taxonomy" id="2696284"/>
    <lineage>
        <taxon>Bacteria</taxon>
        <taxon>Bacillati</taxon>
        <taxon>Actinomycetota</taxon>
        <taxon>Actinomycetes</taxon>
        <taxon>Streptosporangiales</taxon>
        <taxon>Streptosporangiaceae</taxon>
        <taxon>Herbidospora</taxon>
    </lineage>
</organism>
<keyword evidence="4" id="KW-0238">DNA-binding</keyword>
<evidence type="ECO:0000256" key="1">
    <source>
        <dbReference type="ARBA" id="ARBA00005384"/>
    </source>
</evidence>
<dbReference type="Pfam" id="PF00392">
    <property type="entry name" value="GntR"/>
    <property type="match status" value="1"/>
</dbReference>
<keyword evidence="3" id="KW-0805">Transcription regulation</keyword>
<comment type="similarity">
    <text evidence="1">In the C-terminal section; belongs to the class-I pyridoxal-phosphate-dependent aminotransferase family.</text>
</comment>
<dbReference type="InterPro" id="IPR015421">
    <property type="entry name" value="PyrdxlP-dep_Trfase_major"/>
</dbReference>
<gene>
    <name evidence="7" type="ORF">GT755_30315</name>
</gene>
<dbReference type="SMART" id="SM00345">
    <property type="entry name" value="HTH_GNTR"/>
    <property type="match status" value="1"/>
</dbReference>
<dbReference type="PANTHER" id="PTHR46577:SF2">
    <property type="entry name" value="TRANSCRIPTIONAL REGULATORY PROTEIN"/>
    <property type="match status" value="1"/>
</dbReference>
<dbReference type="InterPro" id="IPR051446">
    <property type="entry name" value="HTH_trans_reg/aminotransferase"/>
</dbReference>
<protein>
    <submittedName>
        <fullName evidence="7">GntR family transcriptional regulator</fullName>
    </submittedName>
</protein>
<dbReference type="InterPro" id="IPR000524">
    <property type="entry name" value="Tscrpt_reg_HTH_GntR"/>
</dbReference>
<sequence>MRFSEPLTFAIQLDKESRTPLHAQLEAQLREAIRSGVLSHGDRVPSTRGLAATLGVSRSVTLQVFNRLFADGILEARQGCGNFVNYAPSATRADGVPARPAAEPTDLRPAGPGSQFFPVKAWRSAWRLASQHVPSPAEALSGGDPRLREALASHLRRQRGLTCSPEQIIVTAGLPAAINLLCQVRTGPGDEVAVEVPDGGRGSAPAPSPGRRIVPLPVDEEGVVVPRFAVNARMAIVRSAPHHPIPALSPRRRRALLDWARRYDVLLVELERDPYGMQLNPCAPLAGPDDHGRVAFVGSLSEAVGPALEIGYIVSPPELVSELIQALRVAGTEPSLVVQRAAFELLSSGQITRHVRRMAGVHGARRRTVRRAFAPVRRHVGDLGFRGFTAVVGFRELSAQAIADRLKGRGVLVGVEDAGPGASRLLLGLGHLDDLTLQRGLHVVIEAVRQTADATRDEARREDADSA</sequence>
<proteinExistence type="inferred from homology"/>
<feature type="domain" description="HTH gntR-type" evidence="6">
    <location>
        <begin position="19"/>
        <end position="87"/>
    </location>
</feature>
<name>A0A7C9JZP3_9ACTN</name>
<dbReference type="SUPFAM" id="SSF53383">
    <property type="entry name" value="PLP-dependent transferases"/>
    <property type="match status" value="1"/>
</dbReference>
<dbReference type="PROSITE" id="PS50949">
    <property type="entry name" value="HTH_GNTR"/>
    <property type="match status" value="1"/>
</dbReference>
<dbReference type="CDD" id="cd00609">
    <property type="entry name" value="AAT_like"/>
    <property type="match status" value="1"/>
</dbReference>
<dbReference type="RefSeq" id="WP_161482979.1">
    <property type="nucleotide sequence ID" value="NZ_WXEW01000009.1"/>
</dbReference>
<keyword evidence="8" id="KW-1185">Reference proteome</keyword>
<evidence type="ECO:0000313" key="8">
    <source>
        <dbReference type="Proteomes" id="UP000479526"/>
    </source>
</evidence>
<dbReference type="InterPro" id="IPR015424">
    <property type="entry name" value="PyrdxlP-dep_Trfase"/>
</dbReference>
<keyword evidence="5" id="KW-0804">Transcription</keyword>
<dbReference type="Proteomes" id="UP000479526">
    <property type="component" value="Unassembled WGS sequence"/>
</dbReference>
<dbReference type="InterPro" id="IPR036388">
    <property type="entry name" value="WH-like_DNA-bd_sf"/>
</dbReference>
<keyword evidence="2" id="KW-0663">Pyridoxal phosphate</keyword>
<evidence type="ECO:0000259" key="6">
    <source>
        <dbReference type="PROSITE" id="PS50949"/>
    </source>
</evidence>
<evidence type="ECO:0000256" key="5">
    <source>
        <dbReference type="ARBA" id="ARBA00023163"/>
    </source>
</evidence>
<comment type="caution">
    <text evidence="7">The sequence shown here is derived from an EMBL/GenBank/DDBJ whole genome shotgun (WGS) entry which is preliminary data.</text>
</comment>
<dbReference type="GO" id="GO:0003677">
    <property type="term" value="F:DNA binding"/>
    <property type="evidence" value="ECO:0007669"/>
    <property type="project" value="UniProtKB-KW"/>
</dbReference>
<evidence type="ECO:0000256" key="2">
    <source>
        <dbReference type="ARBA" id="ARBA00022898"/>
    </source>
</evidence>
<evidence type="ECO:0000256" key="3">
    <source>
        <dbReference type="ARBA" id="ARBA00023015"/>
    </source>
</evidence>
<dbReference type="PANTHER" id="PTHR46577">
    <property type="entry name" value="HTH-TYPE TRANSCRIPTIONAL REGULATORY PROTEIN GABR"/>
    <property type="match status" value="1"/>
</dbReference>
<reference evidence="7 8" key="1">
    <citation type="submission" date="2020-01" db="EMBL/GenBank/DDBJ databases">
        <title>Herbidospora sp. NEAU-GS84 nov., a novel actinomycete isolated from soil.</title>
        <authorList>
            <person name="Han L."/>
        </authorList>
    </citation>
    <scope>NUCLEOTIDE SEQUENCE [LARGE SCALE GENOMIC DNA]</scope>
    <source>
        <strain evidence="7 8">NEAU-GS84</strain>
    </source>
</reference>
<dbReference type="CDD" id="cd07377">
    <property type="entry name" value="WHTH_GntR"/>
    <property type="match status" value="1"/>
</dbReference>
<dbReference type="GO" id="GO:0003700">
    <property type="term" value="F:DNA-binding transcription factor activity"/>
    <property type="evidence" value="ECO:0007669"/>
    <property type="project" value="InterPro"/>
</dbReference>
<evidence type="ECO:0000313" key="7">
    <source>
        <dbReference type="EMBL" id="NAS25959.1"/>
    </source>
</evidence>
<dbReference type="AlphaFoldDB" id="A0A7C9JZP3"/>
<dbReference type="InterPro" id="IPR036390">
    <property type="entry name" value="WH_DNA-bd_sf"/>
</dbReference>